<dbReference type="PANTHER" id="PTHR42693:SF33">
    <property type="entry name" value="ARYLSULFATASE"/>
    <property type="match status" value="1"/>
</dbReference>
<accession>A0AAW4P7V3</accession>
<organism evidence="4 5">
    <name type="scientific">Haloarcula nitratireducens</name>
    <dbReference type="NCBI Taxonomy" id="2487749"/>
    <lineage>
        <taxon>Archaea</taxon>
        <taxon>Methanobacteriati</taxon>
        <taxon>Methanobacteriota</taxon>
        <taxon>Stenosarchaea group</taxon>
        <taxon>Halobacteria</taxon>
        <taxon>Halobacteriales</taxon>
        <taxon>Haloarculaceae</taxon>
        <taxon>Haloarcula</taxon>
    </lineage>
</organism>
<keyword evidence="4" id="KW-0378">Hydrolase</keyword>
<protein>
    <submittedName>
        <fullName evidence="4">Sulfatase-like hydrolase/transferase</fullName>
    </submittedName>
</protein>
<dbReference type="Proteomes" id="UP001430455">
    <property type="component" value="Unassembled WGS sequence"/>
</dbReference>
<gene>
    <name evidence="4" type="ORF">EGH23_03855</name>
</gene>
<reference evidence="4 5" key="1">
    <citation type="submission" date="2021-06" db="EMBL/GenBank/DDBJ databases">
        <title>Halomicroarcula sp. a new haloarchaeum isolated from saline soil.</title>
        <authorList>
            <person name="Duran-Viseras A."/>
            <person name="Sanchez-Porro C."/>
            <person name="Ventosa A."/>
        </authorList>
    </citation>
    <scope>NUCLEOTIDE SEQUENCE [LARGE SCALE GENOMIC DNA]</scope>
    <source>
        <strain evidence="4 5">F27</strain>
    </source>
</reference>
<proteinExistence type="inferred from homology"/>
<evidence type="ECO:0000259" key="3">
    <source>
        <dbReference type="Pfam" id="PF00884"/>
    </source>
</evidence>
<dbReference type="Pfam" id="PF00884">
    <property type="entry name" value="Sulfatase"/>
    <property type="match status" value="1"/>
</dbReference>
<feature type="region of interest" description="Disordered" evidence="2">
    <location>
        <begin position="436"/>
        <end position="458"/>
    </location>
</feature>
<evidence type="ECO:0000313" key="5">
    <source>
        <dbReference type="Proteomes" id="UP001430455"/>
    </source>
</evidence>
<comment type="similarity">
    <text evidence="1">Belongs to the sulfatase family.</text>
</comment>
<keyword evidence="5" id="KW-1185">Reference proteome</keyword>
<dbReference type="AlphaFoldDB" id="A0AAW4P7V3"/>
<evidence type="ECO:0000256" key="1">
    <source>
        <dbReference type="ARBA" id="ARBA00008779"/>
    </source>
</evidence>
<dbReference type="InterPro" id="IPR000917">
    <property type="entry name" value="Sulfatase_N"/>
</dbReference>
<dbReference type="EMBL" id="RKLT01000001">
    <property type="protein sequence ID" value="MBX0294015.1"/>
    <property type="molecule type" value="Genomic_DNA"/>
</dbReference>
<comment type="caution">
    <text evidence="4">The sequence shown here is derived from an EMBL/GenBank/DDBJ whole genome shotgun (WGS) entry which is preliminary data.</text>
</comment>
<dbReference type="InterPro" id="IPR017850">
    <property type="entry name" value="Alkaline_phosphatase_core_sf"/>
</dbReference>
<dbReference type="SUPFAM" id="SSF53649">
    <property type="entry name" value="Alkaline phosphatase-like"/>
    <property type="match status" value="1"/>
</dbReference>
<dbReference type="RefSeq" id="WP_220578696.1">
    <property type="nucleotide sequence ID" value="NZ_RKLT01000001.1"/>
</dbReference>
<name>A0AAW4P7V3_9EURY</name>
<feature type="domain" description="Sulfatase N-terminal" evidence="3">
    <location>
        <begin position="2"/>
        <end position="345"/>
    </location>
</feature>
<evidence type="ECO:0000313" key="4">
    <source>
        <dbReference type="EMBL" id="MBX0294015.1"/>
    </source>
</evidence>
<dbReference type="InterPro" id="IPR050738">
    <property type="entry name" value="Sulfatase"/>
</dbReference>
<dbReference type="CDD" id="cd16148">
    <property type="entry name" value="sulfatase_like"/>
    <property type="match status" value="1"/>
</dbReference>
<dbReference type="Gene3D" id="3.40.720.10">
    <property type="entry name" value="Alkaline Phosphatase, subunit A"/>
    <property type="match status" value="1"/>
</dbReference>
<sequence>MNVIVVVIDALRSSDVGCLGRKDDTTPNIDRLAEESLVFEHAFSMSNYTDVCMSNILSGKMPREHGVTHHGTAHTKANLRRIEERSPTFLPELLQENGYETIGVDWMGRWHEWGYDTYGLDNDDGNDEQSAPEAVVNRIKDIVIELPEPLLAPIMKQYYRWMGYNDFRVNCEELTDIALDRIQDADNPFFTLLHYWDVHPPYLPPDEYKQFSYEGEDEPLSKYFGSDAKGPLAAEYQPYARGERTTIADSKEAYDGAISWVDEQFGRLLAHLREQEILDETMVVVTADHGHNFGEHGIFSDNCGLYDTSIHVPLIVHDPRREHQRIKGIVQHADIVPTICEFADIEVPDDLRGNILPATRQYAFAETIGQRMQMVRTDRWKLIVPNDITYLQEQYWYNGDGSVELYDLETDPTESEDISDDHPEIVERLRGTLEEELETQEQIAKAGAGRSAEINDESMDEIKSQLSALGYADDDNV</sequence>
<evidence type="ECO:0000256" key="2">
    <source>
        <dbReference type="SAM" id="MobiDB-lite"/>
    </source>
</evidence>
<dbReference type="Gene3D" id="3.30.1120.10">
    <property type="match status" value="1"/>
</dbReference>
<dbReference type="GO" id="GO:0004065">
    <property type="term" value="F:arylsulfatase activity"/>
    <property type="evidence" value="ECO:0007669"/>
    <property type="project" value="TreeGrafter"/>
</dbReference>
<dbReference type="PANTHER" id="PTHR42693">
    <property type="entry name" value="ARYLSULFATASE FAMILY MEMBER"/>
    <property type="match status" value="1"/>
</dbReference>